<accession>A0A645GHD3</accession>
<proteinExistence type="predicted"/>
<comment type="caution">
    <text evidence="1">The sequence shown here is derived from an EMBL/GenBank/DDBJ whole genome shotgun (WGS) entry which is preliminary data.</text>
</comment>
<reference evidence="1" key="1">
    <citation type="submission" date="2019-08" db="EMBL/GenBank/DDBJ databases">
        <authorList>
            <person name="Kucharzyk K."/>
            <person name="Murdoch R.W."/>
            <person name="Higgins S."/>
            <person name="Loffler F."/>
        </authorList>
    </citation>
    <scope>NUCLEOTIDE SEQUENCE</scope>
</reference>
<organism evidence="1">
    <name type="scientific">bioreactor metagenome</name>
    <dbReference type="NCBI Taxonomy" id="1076179"/>
    <lineage>
        <taxon>unclassified sequences</taxon>
        <taxon>metagenomes</taxon>
        <taxon>ecological metagenomes</taxon>
    </lineage>
</organism>
<sequence length="153" mass="16464">MPVALSASAAFQQHHFLSVLGDVTQKLSGFRIIYHCAAGHINGFIFSVFSETAATASRSTVAGINMTGIFQVNERPVVFVATQNDMSTPAAITSVGSALGDELLAVKMRRACSALSRTAVYFYVINKIGTGHDGCLMRGQRYVFFLIIIDTPL</sequence>
<gene>
    <name evidence="1" type="ORF">SDC9_172972</name>
</gene>
<dbReference type="AlphaFoldDB" id="A0A645GHD3"/>
<protein>
    <submittedName>
        <fullName evidence="1">Uncharacterized protein</fullName>
    </submittedName>
</protein>
<name>A0A645GHD3_9ZZZZ</name>
<dbReference type="EMBL" id="VSSQ01074776">
    <property type="protein sequence ID" value="MPN25560.1"/>
    <property type="molecule type" value="Genomic_DNA"/>
</dbReference>
<evidence type="ECO:0000313" key="1">
    <source>
        <dbReference type="EMBL" id="MPN25560.1"/>
    </source>
</evidence>